<feature type="domain" description="Wadjet protein JetD C-terminal" evidence="1">
    <location>
        <begin position="124"/>
        <end position="297"/>
    </location>
</feature>
<protein>
    <recommendedName>
        <fullName evidence="5">Wadjet protein JetD C-terminal domain-containing protein</fullName>
    </recommendedName>
</protein>
<organism evidence="3 4">
    <name type="scientific">Candidatus Desulfobia pelagia</name>
    <dbReference type="NCBI Taxonomy" id="2841692"/>
    <lineage>
        <taxon>Bacteria</taxon>
        <taxon>Pseudomonadati</taxon>
        <taxon>Thermodesulfobacteriota</taxon>
        <taxon>Desulfobulbia</taxon>
        <taxon>Desulfobulbales</taxon>
        <taxon>Desulfobulbaceae</taxon>
        <taxon>Candidatus Desulfobia</taxon>
    </lineage>
</organism>
<feature type="domain" description="DUF3322" evidence="2">
    <location>
        <begin position="2"/>
        <end position="101"/>
    </location>
</feature>
<name>A0A8J6TCS9_9BACT</name>
<evidence type="ECO:0008006" key="5">
    <source>
        <dbReference type="Google" id="ProtNLM"/>
    </source>
</evidence>
<dbReference type="Pfam" id="PF11795">
    <property type="entry name" value="DUF3322"/>
    <property type="match status" value="1"/>
</dbReference>
<dbReference type="Proteomes" id="UP000614424">
    <property type="component" value="Unassembled WGS sequence"/>
</dbReference>
<reference evidence="3 4" key="1">
    <citation type="submission" date="2020-08" db="EMBL/GenBank/DDBJ databases">
        <title>Bridging the membrane lipid divide: bacteria of the FCB group superphylum have the potential to synthesize archaeal ether lipids.</title>
        <authorList>
            <person name="Villanueva L."/>
            <person name="Von Meijenfeldt F.A.B."/>
            <person name="Westbye A.B."/>
            <person name="Yadav S."/>
            <person name="Hopmans E.C."/>
            <person name="Dutilh B.E."/>
            <person name="Sinninghe Damste J.S."/>
        </authorList>
    </citation>
    <scope>NUCLEOTIDE SEQUENCE [LARGE SCALE GENOMIC DNA]</scope>
    <source>
        <strain evidence="3">NIOZ-UU47</strain>
    </source>
</reference>
<evidence type="ECO:0000259" key="1">
    <source>
        <dbReference type="Pfam" id="PF09983"/>
    </source>
</evidence>
<dbReference type="AlphaFoldDB" id="A0A8J6TCS9"/>
<proteinExistence type="predicted"/>
<sequence length="303" mass="35162">VAAIFEEEADALACIGKEKEADRFSELCNMISGRFPSLKGWLASRPLTALEYDRQWPRLLSVLTWLEHYPQPGIYVRQLEVPDVDTKFIEQHKKLLAELLDIILPHNAIDETARGISGFEQRYGFLSKPSQIRFRLLDRDLYIQGLSDLQVPADDFSMLNLPVDKVFITENDINGLAFPSLEKSLVIFGLGYGLDRLARADWLADKKLYYWGDIDTHGFAMLDQMRHFFPHTVSFLMDRQTLMAHQSSWVEEKTQMNRELTRLNPVEHSLYDDLKNDRLAGGVRLEQERISFRHVKKCLENFK</sequence>
<dbReference type="InterPro" id="IPR024534">
    <property type="entry name" value="JetD_C"/>
</dbReference>
<dbReference type="EMBL" id="JACNJZ010000119">
    <property type="protein sequence ID" value="MBC8317961.1"/>
    <property type="molecule type" value="Genomic_DNA"/>
</dbReference>
<comment type="caution">
    <text evidence="3">The sequence shown here is derived from an EMBL/GenBank/DDBJ whole genome shotgun (WGS) entry which is preliminary data.</text>
</comment>
<evidence type="ECO:0000313" key="3">
    <source>
        <dbReference type="EMBL" id="MBC8317961.1"/>
    </source>
</evidence>
<gene>
    <name evidence="3" type="ORF">H8E41_08640</name>
</gene>
<accession>A0A8J6TCS9</accession>
<dbReference type="InterPro" id="IPR024537">
    <property type="entry name" value="DUF3322"/>
</dbReference>
<evidence type="ECO:0000313" key="4">
    <source>
        <dbReference type="Proteomes" id="UP000614424"/>
    </source>
</evidence>
<evidence type="ECO:0000259" key="2">
    <source>
        <dbReference type="Pfam" id="PF11795"/>
    </source>
</evidence>
<dbReference type="Pfam" id="PF09983">
    <property type="entry name" value="JetD_C"/>
    <property type="match status" value="1"/>
</dbReference>
<feature type="non-terminal residue" evidence="3">
    <location>
        <position position="1"/>
    </location>
</feature>